<reference evidence="1 2" key="1">
    <citation type="journal article" date="2009" name="Nucleic Acids Res.">
        <title>Analysis of complete genome sequence of Neorickettsia risticii: causative agent of Potomac horse fever.</title>
        <authorList>
            <person name="Lin M."/>
            <person name="Zhang C."/>
            <person name="Gibson K."/>
            <person name="Rikihisa Y."/>
        </authorList>
    </citation>
    <scope>NUCLEOTIDE SEQUENCE [LARGE SCALE GENOMIC DNA]</scope>
    <source>
        <strain evidence="1 2">Illinois</strain>
    </source>
</reference>
<dbReference type="AlphaFoldDB" id="C6V4T7"/>
<proteinExistence type="predicted"/>
<organism evidence="1 2">
    <name type="scientific">Neorickettsia risticii (strain Illinois)</name>
    <dbReference type="NCBI Taxonomy" id="434131"/>
    <lineage>
        <taxon>Bacteria</taxon>
        <taxon>Pseudomonadati</taxon>
        <taxon>Pseudomonadota</taxon>
        <taxon>Alphaproteobacteria</taxon>
        <taxon>Rickettsiales</taxon>
        <taxon>Anaplasmataceae</taxon>
        <taxon>Neorickettsia</taxon>
    </lineage>
</organism>
<dbReference type="STRING" id="434131.NRI_0421"/>
<gene>
    <name evidence="1" type="ordered locus">NRI_0421</name>
</gene>
<dbReference type="Proteomes" id="UP000001627">
    <property type="component" value="Chromosome"/>
</dbReference>
<protein>
    <submittedName>
        <fullName evidence="1">Uncharacterized protein</fullName>
    </submittedName>
</protein>
<sequence length="44" mass="5442">MSRQQFSLYTAKKNANYLLELYLGKNKKLLYNEPHRRQFSEYEQ</sequence>
<evidence type="ECO:0000313" key="1">
    <source>
        <dbReference type="EMBL" id="ACT69407.1"/>
    </source>
</evidence>
<accession>C6V4T7</accession>
<dbReference type="HOGENOM" id="CLU_3219151_0_0_5"/>
<dbReference type="EMBL" id="CP001431">
    <property type="protein sequence ID" value="ACT69407.1"/>
    <property type="molecule type" value="Genomic_DNA"/>
</dbReference>
<keyword evidence="2" id="KW-1185">Reference proteome</keyword>
<name>C6V4T7_NEORI</name>
<evidence type="ECO:0000313" key="2">
    <source>
        <dbReference type="Proteomes" id="UP000001627"/>
    </source>
</evidence>
<dbReference type="KEGG" id="nri:NRI_0421"/>